<reference evidence="2" key="1">
    <citation type="submission" date="2020-07" db="EMBL/GenBank/DDBJ databases">
        <title>The High-quality genome of the commercially important snow crab, Chionoecetes opilio.</title>
        <authorList>
            <person name="Jeong J.-H."/>
            <person name="Ryu S."/>
        </authorList>
    </citation>
    <scope>NUCLEOTIDE SEQUENCE</scope>
    <source>
        <strain evidence="2">MADBK_172401_WGS</strain>
        <tissue evidence="2">Digestive gland</tissue>
    </source>
</reference>
<keyword evidence="3" id="KW-1185">Reference proteome</keyword>
<evidence type="ECO:0000313" key="3">
    <source>
        <dbReference type="Proteomes" id="UP000770661"/>
    </source>
</evidence>
<accession>A0A8J4XT93</accession>
<gene>
    <name evidence="2" type="ORF">GWK47_020434</name>
</gene>
<dbReference type="AlphaFoldDB" id="A0A8J4XT93"/>
<feature type="compositionally biased region" description="Polar residues" evidence="1">
    <location>
        <begin position="100"/>
        <end position="111"/>
    </location>
</feature>
<proteinExistence type="predicted"/>
<protein>
    <submittedName>
        <fullName evidence="2">Uncharacterized protein</fullName>
    </submittedName>
</protein>
<evidence type="ECO:0000313" key="2">
    <source>
        <dbReference type="EMBL" id="KAG0711536.1"/>
    </source>
</evidence>
<sequence length="301" mass="33139">MQTAIHGLTPSFEELRTDITDTSCLSTPQLCYSLSDFVKRGCGFVNGRIDIHRTVVTLTTLKNPCSQFNQKIMTVFISCSDQSMISEDSQDPLELPSSPAGHSTEPSTPADSNLEGGTEVLYVCEASIDAASMATPTISAAARASIEADRKQLVMEEINAAIMQKKAYEQKIEKEKIQPDGKDRFRVACHMPWQSGSMHNCDSWLNPDFEELRTDITDTSCLSTPQLCYSLSDFVKRGCGFVNGRIDIHRTVVTLTTLKNPCSQFNQKIMTVFISCSDQSMISEDSQDPLELPSSPAGHST</sequence>
<name>A0A8J4XT93_CHIOP</name>
<dbReference type="EMBL" id="JACEEZ010023240">
    <property type="protein sequence ID" value="KAG0711536.1"/>
    <property type="molecule type" value="Genomic_DNA"/>
</dbReference>
<comment type="caution">
    <text evidence="2">The sequence shown here is derived from an EMBL/GenBank/DDBJ whole genome shotgun (WGS) entry which is preliminary data.</text>
</comment>
<evidence type="ECO:0000256" key="1">
    <source>
        <dbReference type="SAM" id="MobiDB-lite"/>
    </source>
</evidence>
<feature type="region of interest" description="Disordered" evidence="1">
    <location>
        <begin position="87"/>
        <end position="115"/>
    </location>
</feature>
<dbReference type="Proteomes" id="UP000770661">
    <property type="component" value="Unassembled WGS sequence"/>
</dbReference>
<organism evidence="2 3">
    <name type="scientific">Chionoecetes opilio</name>
    <name type="common">Atlantic snow crab</name>
    <name type="synonym">Cancer opilio</name>
    <dbReference type="NCBI Taxonomy" id="41210"/>
    <lineage>
        <taxon>Eukaryota</taxon>
        <taxon>Metazoa</taxon>
        <taxon>Ecdysozoa</taxon>
        <taxon>Arthropoda</taxon>
        <taxon>Crustacea</taxon>
        <taxon>Multicrustacea</taxon>
        <taxon>Malacostraca</taxon>
        <taxon>Eumalacostraca</taxon>
        <taxon>Eucarida</taxon>
        <taxon>Decapoda</taxon>
        <taxon>Pleocyemata</taxon>
        <taxon>Brachyura</taxon>
        <taxon>Eubrachyura</taxon>
        <taxon>Majoidea</taxon>
        <taxon>Majidae</taxon>
        <taxon>Chionoecetes</taxon>
    </lineage>
</organism>